<proteinExistence type="predicted"/>
<dbReference type="OMA" id="GQGKYEA"/>
<dbReference type="InterPro" id="IPR019734">
    <property type="entry name" value="TPR_rpt"/>
</dbReference>
<dbReference type="InterPro" id="IPR053137">
    <property type="entry name" value="NLR-like"/>
</dbReference>
<dbReference type="EMBL" id="CVMT01000015">
    <property type="protein sequence ID" value="CRG92711.1"/>
    <property type="molecule type" value="Genomic_DNA"/>
</dbReference>
<dbReference type="AlphaFoldDB" id="A0A0U1MC83"/>
<dbReference type="Pfam" id="PF01048">
    <property type="entry name" value="PNP_UDP_1"/>
    <property type="match status" value="1"/>
</dbReference>
<dbReference type="SUPFAM" id="SSF48452">
    <property type="entry name" value="TPR-like"/>
    <property type="match status" value="3"/>
</dbReference>
<dbReference type="InterPro" id="IPR000845">
    <property type="entry name" value="Nucleoside_phosphorylase_d"/>
</dbReference>
<dbReference type="InterPro" id="IPR035994">
    <property type="entry name" value="Nucleoside_phosphorylase_sf"/>
</dbReference>
<dbReference type="GO" id="GO:0009116">
    <property type="term" value="P:nucleoside metabolic process"/>
    <property type="evidence" value="ECO:0007669"/>
    <property type="project" value="InterPro"/>
</dbReference>
<dbReference type="SUPFAM" id="SSF53167">
    <property type="entry name" value="Purine and uridine phosphorylases"/>
    <property type="match status" value="1"/>
</dbReference>
<dbReference type="InterPro" id="IPR011990">
    <property type="entry name" value="TPR-like_helical_dom_sf"/>
</dbReference>
<dbReference type="PANTHER" id="PTHR46082">
    <property type="entry name" value="ATP/GTP-BINDING PROTEIN-RELATED"/>
    <property type="match status" value="1"/>
</dbReference>
<dbReference type="Gene3D" id="1.25.40.10">
    <property type="entry name" value="Tetratricopeptide repeat domain"/>
    <property type="match status" value="2"/>
</dbReference>
<dbReference type="STRING" id="28573.A0A0U1MC83"/>
<evidence type="ECO:0000313" key="3">
    <source>
        <dbReference type="EMBL" id="CRG92711.1"/>
    </source>
</evidence>
<dbReference type="GO" id="GO:0003824">
    <property type="term" value="F:catalytic activity"/>
    <property type="evidence" value="ECO:0007669"/>
    <property type="project" value="InterPro"/>
</dbReference>
<feature type="domain" description="Nucleoside phosphorylase" evidence="1">
    <location>
        <begin position="10"/>
        <end position="125"/>
    </location>
</feature>
<evidence type="ECO:0000259" key="2">
    <source>
        <dbReference type="Pfam" id="PF25000"/>
    </source>
</evidence>
<dbReference type="InterPro" id="IPR027417">
    <property type="entry name" value="P-loop_NTPase"/>
</dbReference>
<name>A0A0U1MC83_TALIS</name>
<dbReference type="Pfam" id="PF13424">
    <property type="entry name" value="TPR_12"/>
    <property type="match status" value="3"/>
</dbReference>
<keyword evidence="4" id="KW-1185">Reference proteome</keyword>
<organism evidence="3 4">
    <name type="scientific">Talaromyces islandicus</name>
    <name type="common">Penicillium islandicum</name>
    <dbReference type="NCBI Taxonomy" id="28573"/>
    <lineage>
        <taxon>Eukaryota</taxon>
        <taxon>Fungi</taxon>
        <taxon>Dikarya</taxon>
        <taxon>Ascomycota</taxon>
        <taxon>Pezizomycotina</taxon>
        <taxon>Eurotiomycetes</taxon>
        <taxon>Eurotiomycetidae</taxon>
        <taxon>Eurotiales</taxon>
        <taxon>Trichocomaceae</taxon>
        <taxon>Talaromyces</taxon>
        <taxon>Talaromyces sect. Islandici</taxon>
    </lineage>
</organism>
<dbReference type="SUPFAM" id="SSF52540">
    <property type="entry name" value="P-loop containing nucleoside triphosphate hydrolases"/>
    <property type="match status" value="1"/>
</dbReference>
<dbReference type="Pfam" id="PF13374">
    <property type="entry name" value="TPR_10"/>
    <property type="match status" value="1"/>
</dbReference>
<reference evidence="3 4" key="1">
    <citation type="submission" date="2015-04" db="EMBL/GenBank/DDBJ databases">
        <authorList>
            <person name="Syromyatnikov M.Y."/>
            <person name="Popov V.N."/>
        </authorList>
    </citation>
    <scope>NUCLEOTIDE SEQUENCE [LARGE SCALE GENOMIC DNA]</scope>
    <source>
        <strain evidence="3">WF-38-12</strain>
    </source>
</reference>
<dbReference type="PANTHER" id="PTHR46082:SF6">
    <property type="entry name" value="AAA+ ATPASE DOMAIN-CONTAINING PROTEIN-RELATED"/>
    <property type="match status" value="1"/>
</dbReference>
<feature type="domain" description="DUF7779" evidence="2">
    <location>
        <begin position="627"/>
        <end position="701"/>
    </location>
</feature>
<gene>
    <name evidence="3" type="ORF">PISL3812_09777</name>
</gene>
<dbReference type="InterPro" id="IPR056681">
    <property type="entry name" value="DUF7779"/>
</dbReference>
<evidence type="ECO:0000313" key="4">
    <source>
        <dbReference type="Proteomes" id="UP000054383"/>
    </source>
</evidence>
<dbReference type="Gene3D" id="3.40.50.1580">
    <property type="entry name" value="Nucleoside phosphorylase domain"/>
    <property type="match status" value="1"/>
</dbReference>
<dbReference type="Proteomes" id="UP000054383">
    <property type="component" value="Unassembled WGS sequence"/>
</dbReference>
<dbReference type="Gene3D" id="3.40.50.300">
    <property type="entry name" value="P-loop containing nucleotide triphosphate hydrolases"/>
    <property type="match status" value="1"/>
</dbReference>
<dbReference type="Pfam" id="PF25000">
    <property type="entry name" value="DUF7779"/>
    <property type="match status" value="1"/>
</dbReference>
<sequence>MPPRSREEFEIAIICALPVEADAVEALFDEHYDIHTYGKQEGDDNTYATGRIGGHHVVLAFLPGMGNRSSASVARGLRISFAQIKLALVVGVCGGAPYSTDNTEIILGDVIISDSVVEYDFGRQYPDGFVRKSGVKETLGQPKQEIRSFLNSLRTFRKRTQIQQQIMEHLKDLQGHNERDWSYPGASQDILFPASYRHRHYEQDPGVECVCINCHSNQDPVCELALKSDCQRLGCAGQSIQRRRLDKDKPEAFIHIGTVASANTVMRSGEHRDRLAENEDIIGFEMEGAGVWDNLPCIIIKGVCDYTDSHKNKAWQNYASATAACCTKAFLKNWTTGLQQQRPEISSHSQPSSTVPFERDEKFVGREDIITSIKNAIQGRTGWTSKSAALVGLGGVGKSQIAIEYTYRVRESAPNTWIFWVHASNTTRFEQGYRDIAIVAKVPRCDDPKSDIFQLVYKWLCDEKNGSWLMVLDNADDIDTFFNSAKDVPLVDYLPHVSHGSILITSRNQTAARNIVGPYGQMIPVEPMNTHDAIALLRTRVNVQQSDEDARLLVQALECIPLAVTQAGAYISNRSPRMSVSAYLGLFQRSESNQEHLLNYNDAHDLRRDRSIRHPVITTWQISFDQIRRISPKATDLLALMSMFDRQGIPEELISEGMDQLEFEDATAPLMSFSLVQVEVGGGLFGLHRLVQLSIRQWLKKQGQVHQLAKQSLRVMETIFPSGDYETSASCHMLLPHLKEAIRFTEELDEEDQLNVSSVANRCGKYEEAEAMHRRDLAGCEEVLGVEHPDTLTSVSNLGSVLQRRGKYKEAEAMYRRDLAGCEKVLGVEHPDTLTSVSNLGSVLESLGKYKEAEAMHRRALAGREIVLDVKHPDTLASVNDLGLVLERQRKYEEAEAMHRRALAGREKVLGVEHPDTLTSVNNLGLVLESLGKYKEAEAMHRRDLAGCEEVLGVEHPNTLTSVSNLGLVLQRRRKYEEAEAMHRQALAGREKVLGVEHPSTLTSVNNLGLVLESLGKYEEAEAMHRQALAGREKVLGVEHPDTLTSVNKLGLVLKSLRKYEEASALSRSKNGAV</sequence>
<accession>A0A0U1MC83</accession>
<dbReference type="SMART" id="SM00028">
    <property type="entry name" value="TPR"/>
    <property type="match status" value="6"/>
</dbReference>
<evidence type="ECO:0000259" key="1">
    <source>
        <dbReference type="Pfam" id="PF01048"/>
    </source>
</evidence>
<dbReference type="OrthoDB" id="1658288at2759"/>
<protein>
    <submittedName>
        <fullName evidence="3">Kinesin light chain</fullName>
    </submittedName>
</protein>